<feature type="coiled-coil region" evidence="4">
    <location>
        <begin position="66"/>
        <end position="93"/>
    </location>
</feature>
<dbReference type="FunFam" id="1.20.140.40:FF:000003">
    <property type="entry name" value="Invertase/pectin methylesterase inhibitor family protein"/>
    <property type="match status" value="2"/>
</dbReference>
<accession>A0AAQ3TGP7</accession>
<dbReference type="PANTHER" id="PTHR35357:SF22">
    <property type="entry name" value="PECTINESTERASE INHIBITOR DOMAIN-CONTAINING PROTEIN"/>
    <property type="match status" value="1"/>
</dbReference>
<feature type="domain" description="Pectinesterase inhibitor" evidence="6">
    <location>
        <begin position="250"/>
        <end position="394"/>
    </location>
</feature>
<keyword evidence="8" id="KW-1185">Reference proteome</keyword>
<feature type="domain" description="Pectinesterase inhibitor" evidence="6">
    <location>
        <begin position="31"/>
        <end position="176"/>
    </location>
</feature>
<name>A0AAQ3TGP7_PASNO</name>
<dbReference type="NCBIfam" id="TIGR01614">
    <property type="entry name" value="PME_inhib"/>
    <property type="match status" value="2"/>
</dbReference>
<feature type="chain" id="PRO_5042932433" description="Pectinesterase inhibitor domain-containing protein" evidence="5">
    <location>
        <begin position="22"/>
        <end position="398"/>
    </location>
</feature>
<dbReference type="SUPFAM" id="SSF101148">
    <property type="entry name" value="Plant invertase/pectin methylesterase inhibitor"/>
    <property type="match status" value="2"/>
</dbReference>
<keyword evidence="4" id="KW-0175">Coiled coil</keyword>
<dbReference type="AlphaFoldDB" id="A0AAQ3TGP7"/>
<proteinExistence type="inferred from homology"/>
<dbReference type="Gene3D" id="1.20.140.40">
    <property type="entry name" value="Invertase/pectin methylesterase inhibitor family protein"/>
    <property type="match status" value="2"/>
</dbReference>
<dbReference type="EMBL" id="CP144748">
    <property type="protein sequence ID" value="WVZ71797.1"/>
    <property type="molecule type" value="Genomic_DNA"/>
</dbReference>
<keyword evidence="2" id="KW-1015">Disulfide bond</keyword>
<dbReference type="PANTHER" id="PTHR35357">
    <property type="entry name" value="OS02G0537100 PROTEIN"/>
    <property type="match status" value="1"/>
</dbReference>
<dbReference type="GO" id="GO:0004857">
    <property type="term" value="F:enzyme inhibitor activity"/>
    <property type="evidence" value="ECO:0007669"/>
    <property type="project" value="InterPro"/>
</dbReference>
<keyword evidence="1 5" id="KW-0732">Signal</keyword>
<dbReference type="Pfam" id="PF04043">
    <property type="entry name" value="PMEI"/>
    <property type="match status" value="2"/>
</dbReference>
<evidence type="ECO:0000313" key="7">
    <source>
        <dbReference type="EMBL" id="WVZ71797.1"/>
    </source>
</evidence>
<sequence>MAGAARTLLIALVAAVALVVAPPMMAAAAGEGSSAVAEICKSTAFPELCARTAGRHAEKYLTVDAVTVLEMQVEAFTKRVKQARRRAKKEAKAAPTPEARKPLNLCKSFYQDAADNLGACKRAIGFRDAVTIRATMSMAAQDMQNCDEMFRQAGTKNPMEDINQSLVEMSEICRSLSNMVAPHLAYYLSSSPSERCLLSSPAPSRHAAPIKSYQVTQSIKPATSMAGTRALLLVAAAAVAASCSLLAAPAAAATVADICKSTAYPELCTTTAGKQAEHYPVVDALAVLKMQVDAFAMRTEAARAHVAEAAQTASPAARKVLDLCNSLYLDVEDNLGACRRAIGFKDAVTIRATMGMAAQDMQNCDEQFRQIGEVNPMKRFDATLVEMSENCRSLSNMI</sequence>
<evidence type="ECO:0000256" key="4">
    <source>
        <dbReference type="SAM" id="Coils"/>
    </source>
</evidence>
<dbReference type="InterPro" id="IPR035513">
    <property type="entry name" value="Invertase/methylesterase_inhib"/>
</dbReference>
<dbReference type="CDD" id="cd15800">
    <property type="entry name" value="PMEI-like_2"/>
    <property type="match status" value="2"/>
</dbReference>
<comment type="similarity">
    <text evidence="3">Belongs to the PMEI family.</text>
</comment>
<organism evidence="7 8">
    <name type="scientific">Paspalum notatum var. saurae</name>
    <dbReference type="NCBI Taxonomy" id="547442"/>
    <lineage>
        <taxon>Eukaryota</taxon>
        <taxon>Viridiplantae</taxon>
        <taxon>Streptophyta</taxon>
        <taxon>Embryophyta</taxon>
        <taxon>Tracheophyta</taxon>
        <taxon>Spermatophyta</taxon>
        <taxon>Magnoliopsida</taxon>
        <taxon>Liliopsida</taxon>
        <taxon>Poales</taxon>
        <taxon>Poaceae</taxon>
        <taxon>PACMAD clade</taxon>
        <taxon>Panicoideae</taxon>
        <taxon>Andropogonodae</taxon>
        <taxon>Paspaleae</taxon>
        <taxon>Paspalinae</taxon>
        <taxon>Paspalum</taxon>
    </lineage>
</organism>
<evidence type="ECO:0000259" key="6">
    <source>
        <dbReference type="SMART" id="SM00856"/>
    </source>
</evidence>
<feature type="signal peptide" evidence="5">
    <location>
        <begin position="1"/>
        <end position="21"/>
    </location>
</feature>
<dbReference type="Proteomes" id="UP001341281">
    <property type="component" value="Chromosome 04"/>
</dbReference>
<dbReference type="SMART" id="SM00856">
    <property type="entry name" value="PMEI"/>
    <property type="match status" value="2"/>
</dbReference>
<gene>
    <name evidence="7" type="ORF">U9M48_020336</name>
</gene>
<evidence type="ECO:0000256" key="3">
    <source>
        <dbReference type="ARBA" id="ARBA00038471"/>
    </source>
</evidence>
<evidence type="ECO:0000256" key="1">
    <source>
        <dbReference type="ARBA" id="ARBA00022729"/>
    </source>
</evidence>
<evidence type="ECO:0000256" key="2">
    <source>
        <dbReference type="ARBA" id="ARBA00023157"/>
    </source>
</evidence>
<reference evidence="7 8" key="1">
    <citation type="submission" date="2024-02" db="EMBL/GenBank/DDBJ databases">
        <title>High-quality chromosome-scale genome assembly of Pensacola bahiagrass (Paspalum notatum Flugge var. saurae).</title>
        <authorList>
            <person name="Vega J.M."/>
            <person name="Podio M."/>
            <person name="Orjuela J."/>
            <person name="Siena L.A."/>
            <person name="Pessino S.C."/>
            <person name="Combes M.C."/>
            <person name="Mariac C."/>
            <person name="Albertini E."/>
            <person name="Pupilli F."/>
            <person name="Ortiz J.P.A."/>
            <person name="Leblanc O."/>
        </authorList>
    </citation>
    <scope>NUCLEOTIDE SEQUENCE [LARGE SCALE GENOMIC DNA]</scope>
    <source>
        <strain evidence="7">R1</strain>
        <tissue evidence="7">Leaf</tissue>
    </source>
</reference>
<protein>
    <recommendedName>
        <fullName evidence="6">Pectinesterase inhibitor domain-containing protein</fullName>
    </recommendedName>
</protein>
<evidence type="ECO:0000313" key="8">
    <source>
        <dbReference type="Proteomes" id="UP001341281"/>
    </source>
</evidence>
<evidence type="ECO:0000256" key="5">
    <source>
        <dbReference type="SAM" id="SignalP"/>
    </source>
</evidence>
<dbReference type="InterPro" id="IPR006501">
    <property type="entry name" value="Pectinesterase_inhib_dom"/>
</dbReference>